<evidence type="ECO:0008006" key="13">
    <source>
        <dbReference type="Google" id="ProtNLM"/>
    </source>
</evidence>
<feature type="non-terminal residue" evidence="11">
    <location>
        <position position="644"/>
    </location>
</feature>
<dbReference type="GO" id="GO:0005524">
    <property type="term" value="F:ATP binding"/>
    <property type="evidence" value="ECO:0007669"/>
    <property type="project" value="UniProtKB-UniRule"/>
</dbReference>
<feature type="non-terminal residue" evidence="11">
    <location>
        <position position="1"/>
    </location>
</feature>
<feature type="domain" description="EF-hand" evidence="10">
    <location>
        <begin position="382"/>
        <end position="417"/>
    </location>
</feature>
<dbReference type="Gene3D" id="3.30.200.20">
    <property type="entry name" value="Phosphorylase Kinase, domain 1"/>
    <property type="match status" value="1"/>
</dbReference>
<feature type="domain" description="EF-hand" evidence="10">
    <location>
        <begin position="536"/>
        <end position="571"/>
    </location>
</feature>
<dbReference type="InterPro" id="IPR017441">
    <property type="entry name" value="Protein_kinase_ATP_BS"/>
</dbReference>
<dbReference type="InterPro" id="IPR011992">
    <property type="entry name" value="EF-hand-dom_pair"/>
</dbReference>
<evidence type="ECO:0000313" key="12">
    <source>
        <dbReference type="Proteomes" id="UP000747110"/>
    </source>
</evidence>
<dbReference type="CDD" id="cd00051">
    <property type="entry name" value="EFh"/>
    <property type="match status" value="2"/>
</dbReference>
<keyword evidence="4" id="KW-0418">Kinase</keyword>
<sequence>PEAEAALATAAAAASAAAAVAASAAGAPPVETVQWVVRPGPPVESAYVLGEILGKGSFGVVRAATHLATGAKVAVKTIRKSLLGAADVSALRREVEILHHLSGHPHISQLLGVYEEPSQLHLVLELYQGGDLFDAIIAGGRHSERAAADVMRTVLTAISYCHAMGVAHRDVKPENFMLTAPVPPGTCAGGGSAGGGGGGGGGGGDGRGDDRESMGSRLKLIDFGLSVFCSDSVPLTDTVGTSYYVAPEVLARSYSRSADVWSAGVILHILLTGYAPFDGCNDQEILRAVQTGKLDLATDPIWTSISREATAVLTAMLNRDPAQRATADQILAMPWLGRTAASCTASTTPLPGVVSDRMRRFARMNSFKKEARRVVAGLMRPEEVAGLVAQFKSLDADGDGKLNVQELRDGLARQELQSKAGQVGAGVCAAGPGPMGPLREEELKELVERSDLNGDGLLDQSEFLGAALPTAVIARQAQQSLAAATLARPGSRSSGGAAAAASNPLAAAFAHFDADGSGFITPDELRSALAAHHPESQGPDIRALLSRVDRDADGRISYPEFVDMLVQEIDDEDEPGGGRSSNGLKTRGSAASSKIRSDCGVATVQGGRTAAGAQLLGSRQNPAQKLRAVGPGVGPYPLDAPNTG</sequence>
<dbReference type="SUPFAM" id="SSF47473">
    <property type="entry name" value="EF-hand"/>
    <property type="match status" value="1"/>
</dbReference>
<dbReference type="Pfam" id="PF13499">
    <property type="entry name" value="EF-hand_7"/>
    <property type="match status" value="2"/>
</dbReference>
<evidence type="ECO:0000256" key="4">
    <source>
        <dbReference type="ARBA" id="ARBA00022777"/>
    </source>
</evidence>
<evidence type="ECO:0000256" key="7">
    <source>
        <dbReference type="PROSITE-ProRule" id="PRU10141"/>
    </source>
</evidence>
<feature type="compositionally biased region" description="Polar residues" evidence="8">
    <location>
        <begin position="581"/>
        <end position="594"/>
    </location>
</feature>
<dbReference type="PANTHER" id="PTHR24349">
    <property type="entry name" value="SERINE/THREONINE-PROTEIN KINASE"/>
    <property type="match status" value="1"/>
</dbReference>
<dbReference type="PROSITE" id="PS00018">
    <property type="entry name" value="EF_HAND_1"/>
    <property type="match status" value="4"/>
</dbReference>
<dbReference type="InterPro" id="IPR050205">
    <property type="entry name" value="CDPK_Ser/Thr_kinases"/>
</dbReference>
<dbReference type="InterPro" id="IPR018247">
    <property type="entry name" value="EF_Hand_1_Ca_BS"/>
</dbReference>
<evidence type="ECO:0000256" key="1">
    <source>
        <dbReference type="ARBA" id="ARBA00022527"/>
    </source>
</evidence>
<dbReference type="Proteomes" id="UP000747110">
    <property type="component" value="Unassembled WGS sequence"/>
</dbReference>
<dbReference type="InterPro" id="IPR011009">
    <property type="entry name" value="Kinase-like_dom_sf"/>
</dbReference>
<dbReference type="SMART" id="SM00220">
    <property type="entry name" value="S_TKc"/>
    <property type="match status" value="1"/>
</dbReference>
<dbReference type="PROSITE" id="PS50011">
    <property type="entry name" value="PROTEIN_KINASE_DOM"/>
    <property type="match status" value="1"/>
</dbReference>
<dbReference type="CDD" id="cd05117">
    <property type="entry name" value="STKc_CAMK"/>
    <property type="match status" value="1"/>
</dbReference>
<feature type="domain" description="EF-hand" evidence="10">
    <location>
        <begin position="500"/>
        <end position="535"/>
    </location>
</feature>
<evidence type="ECO:0000256" key="6">
    <source>
        <dbReference type="ARBA" id="ARBA00022840"/>
    </source>
</evidence>
<feature type="binding site" evidence="7">
    <location>
        <position position="80"/>
    </location>
    <ligand>
        <name>ATP</name>
        <dbReference type="ChEBI" id="CHEBI:30616"/>
    </ligand>
</feature>
<proteinExistence type="predicted"/>
<evidence type="ECO:0000259" key="10">
    <source>
        <dbReference type="PROSITE" id="PS50222"/>
    </source>
</evidence>
<evidence type="ECO:0000256" key="2">
    <source>
        <dbReference type="ARBA" id="ARBA00022679"/>
    </source>
</evidence>
<accession>A0A8J4CIF4</accession>
<keyword evidence="1" id="KW-0723">Serine/threonine-protein kinase</keyword>
<dbReference type="PROSITE" id="PS00108">
    <property type="entry name" value="PROTEIN_KINASE_ST"/>
    <property type="match status" value="1"/>
</dbReference>
<keyword evidence="5" id="KW-0106">Calcium</keyword>
<gene>
    <name evidence="11" type="ORF">Vretifemale_12422</name>
</gene>
<feature type="compositionally biased region" description="Gly residues" evidence="8">
    <location>
        <begin position="188"/>
        <end position="205"/>
    </location>
</feature>
<dbReference type="EMBL" id="BNCP01000027">
    <property type="protein sequence ID" value="GIL83677.1"/>
    <property type="molecule type" value="Genomic_DNA"/>
</dbReference>
<evidence type="ECO:0000259" key="9">
    <source>
        <dbReference type="PROSITE" id="PS50011"/>
    </source>
</evidence>
<dbReference type="GO" id="GO:0005509">
    <property type="term" value="F:calcium ion binding"/>
    <property type="evidence" value="ECO:0007669"/>
    <property type="project" value="InterPro"/>
</dbReference>
<dbReference type="AlphaFoldDB" id="A0A8J4CIF4"/>
<dbReference type="Gene3D" id="1.10.238.10">
    <property type="entry name" value="EF-hand"/>
    <property type="match status" value="1"/>
</dbReference>
<evidence type="ECO:0000256" key="3">
    <source>
        <dbReference type="ARBA" id="ARBA00022741"/>
    </source>
</evidence>
<feature type="domain" description="Protein kinase" evidence="9">
    <location>
        <begin position="47"/>
        <end position="336"/>
    </location>
</feature>
<dbReference type="PROSITE" id="PS50222">
    <property type="entry name" value="EF_HAND_2"/>
    <property type="match status" value="4"/>
</dbReference>
<dbReference type="Pfam" id="PF00069">
    <property type="entry name" value="Pkinase"/>
    <property type="match status" value="1"/>
</dbReference>
<feature type="domain" description="EF-hand" evidence="10">
    <location>
        <begin position="438"/>
        <end position="473"/>
    </location>
</feature>
<dbReference type="InterPro" id="IPR000719">
    <property type="entry name" value="Prot_kinase_dom"/>
</dbReference>
<reference evidence="11" key="1">
    <citation type="journal article" date="2021" name="Proc. Natl. Acad. Sci. U.S.A.">
        <title>Three genomes in the algal genus Volvox reveal the fate of a haploid sex-determining region after a transition to homothallism.</title>
        <authorList>
            <person name="Yamamoto K."/>
            <person name="Hamaji T."/>
            <person name="Kawai-Toyooka H."/>
            <person name="Matsuzaki R."/>
            <person name="Takahashi F."/>
            <person name="Nishimura Y."/>
            <person name="Kawachi M."/>
            <person name="Noguchi H."/>
            <person name="Minakuchi Y."/>
            <person name="Umen J.G."/>
            <person name="Toyoda A."/>
            <person name="Nozaki H."/>
        </authorList>
    </citation>
    <scope>NUCLEOTIDE SEQUENCE</scope>
    <source>
        <strain evidence="11">NIES-3786</strain>
    </source>
</reference>
<dbReference type="PROSITE" id="PS00107">
    <property type="entry name" value="PROTEIN_KINASE_ATP"/>
    <property type="match status" value="1"/>
</dbReference>
<keyword evidence="3 7" id="KW-0547">Nucleotide-binding</keyword>
<keyword evidence="12" id="KW-1185">Reference proteome</keyword>
<evidence type="ECO:0000313" key="11">
    <source>
        <dbReference type="EMBL" id="GIL83677.1"/>
    </source>
</evidence>
<dbReference type="InterPro" id="IPR002048">
    <property type="entry name" value="EF_hand_dom"/>
</dbReference>
<feature type="region of interest" description="Disordered" evidence="8">
    <location>
        <begin position="613"/>
        <end position="644"/>
    </location>
</feature>
<dbReference type="FunFam" id="3.30.200.20:FF:000042">
    <property type="entry name" value="Aurora kinase A"/>
    <property type="match status" value="1"/>
</dbReference>
<dbReference type="SMART" id="SM00054">
    <property type="entry name" value="EFh"/>
    <property type="match status" value="4"/>
</dbReference>
<dbReference type="SUPFAM" id="SSF56112">
    <property type="entry name" value="Protein kinase-like (PK-like)"/>
    <property type="match status" value="1"/>
</dbReference>
<name>A0A8J4CIF4_9CHLO</name>
<dbReference type="Gene3D" id="1.10.510.10">
    <property type="entry name" value="Transferase(Phosphotransferase) domain 1"/>
    <property type="match status" value="1"/>
</dbReference>
<comment type="caution">
    <text evidence="11">The sequence shown here is derived from an EMBL/GenBank/DDBJ whole genome shotgun (WGS) entry which is preliminary data.</text>
</comment>
<keyword evidence="6 7" id="KW-0067">ATP-binding</keyword>
<keyword evidence="2" id="KW-0808">Transferase</keyword>
<evidence type="ECO:0000256" key="5">
    <source>
        <dbReference type="ARBA" id="ARBA00022837"/>
    </source>
</evidence>
<protein>
    <recommendedName>
        <fullName evidence="13">Non-specific serine/threonine protein kinase</fullName>
    </recommendedName>
</protein>
<feature type="region of interest" description="Disordered" evidence="8">
    <location>
        <begin position="571"/>
        <end position="597"/>
    </location>
</feature>
<dbReference type="InterPro" id="IPR008271">
    <property type="entry name" value="Ser/Thr_kinase_AS"/>
</dbReference>
<evidence type="ECO:0000256" key="8">
    <source>
        <dbReference type="SAM" id="MobiDB-lite"/>
    </source>
</evidence>
<dbReference type="GO" id="GO:0004674">
    <property type="term" value="F:protein serine/threonine kinase activity"/>
    <property type="evidence" value="ECO:0007669"/>
    <property type="project" value="UniProtKB-KW"/>
</dbReference>
<dbReference type="OrthoDB" id="40902at2759"/>
<organism evidence="11 12">
    <name type="scientific">Volvox reticuliferus</name>
    <dbReference type="NCBI Taxonomy" id="1737510"/>
    <lineage>
        <taxon>Eukaryota</taxon>
        <taxon>Viridiplantae</taxon>
        <taxon>Chlorophyta</taxon>
        <taxon>core chlorophytes</taxon>
        <taxon>Chlorophyceae</taxon>
        <taxon>CS clade</taxon>
        <taxon>Chlamydomonadales</taxon>
        <taxon>Volvocaceae</taxon>
        <taxon>Volvox</taxon>
    </lineage>
</organism>
<feature type="region of interest" description="Disordered" evidence="8">
    <location>
        <begin position="188"/>
        <end position="212"/>
    </location>
</feature>